<dbReference type="KEGG" id="halz:E5139_08665"/>
<evidence type="ECO:0000313" key="2">
    <source>
        <dbReference type="EMBL" id="QCD65698.1"/>
    </source>
</evidence>
<reference evidence="2 3" key="1">
    <citation type="submission" date="2019-04" db="EMBL/GenBank/DDBJ databases">
        <title>Complete genome sequence of Arthrobacter sp. ZXY-2 associated with effective atrazine degradation and salt adaptation.</title>
        <authorList>
            <person name="Zhao X."/>
        </authorList>
    </citation>
    <scope>NUCLEOTIDE SEQUENCE [LARGE SCALE GENOMIC DNA]</scope>
    <source>
        <strain evidence="3">ZP60</strain>
    </source>
</reference>
<organism evidence="2 3">
    <name type="scientific">Halomicrobium mukohataei</name>
    <dbReference type="NCBI Taxonomy" id="57705"/>
    <lineage>
        <taxon>Archaea</taxon>
        <taxon>Methanobacteriati</taxon>
        <taxon>Methanobacteriota</taxon>
        <taxon>Stenosarchaea group</taxon>
        <taxon>Halobacteria</taxon>
        <taxon>Halobacteriales</taxon>
        <taxon>Haloarculaceae</taxon>
        <taxon>Halomicrobium</taxon>
    </lineage>
</organism>
<dbReference type="SUPFAM" id="SSF57802">
    <property type="entry name" value="Rubredoxin-like"/>
    <property type="match status" value="1"/>
</dbReference>
<accession>A0A4D6KB31</accession>
<proteinExistence type="predicted"/>
<sequence length="100" mass="11074">MSEMPDAASDMGLGFGETVYDEDGQRLGTIRGFDERGFYVTLDGGMAAMSIEHVRAGESGEAELMWRCWDCGAMGEIEDIPEECPDCGAPKEDIYYWTED</sequence>
<dbReference type="AlphaFoldDB" id="A0A4D6KB31"/>
<dbReference type="Gene3D" id="2.20.28.10">
    <property type="match status" value="1"/>
</dbReference>
<protein>
    <recommendedName>
        <fullName evidence="1">DUF7130 domain-containing protein</fullName>
    </recommendedName>
</protein>
<dbReference type="RefSeq" id="WP_015762071.1">
    <property type="nucleotide sequence ID" value="NZ_CP039375.1"/>
</dbReference>
<feature type="domain" description="DUF7130" evidence="1">
    <location>
        <begin position="15"/>
        <end position="100"/>
    </location>
</feature>
<reference evidence="2 3" key="2">
    <citation type="submission" date="2019-04" db="EMBL/GenBank/DDBJ databases">
        <authorList>
            <person name="Yang S."/>
            <person name="Wei W."/>
        </authorList>
    </citation>
    <scope>NUCLEOTIDE SEQUENCE [LARGE SCALE GENOMIC DNA]</scope>
    <source>
        <strain evidence="3">ZP60</strain>
    </source>
</reference>
<dbReference type="Proteomes" id="UP000297053">
    <property type="component" value="Chromosome"/>
</dbReference>
<dbReference type="Pfam" id="PF23458">
    <property type="entry name" value="DUF7130"/>
    <property type="match status" value="1"/>
</dbReference>
<gene>
    <name evidence="2" type="ORF">E5139_08665</name>
</gene>
<dbReference type="OMA" id="ELMWRCW"/>
<dbReference type="EMBL" id="CP039375">
    <property type="protein sequence ID" value="QCD65698.1"/>
    <property type="molecule type" value="Genomic_DNA"/>
</dbReference>
<dbReference type="GeneID" id="42179003"/>
<evidence type="ECO:0000313" key="3">
    <source>
        <dbReference type="Proteomes" id="UP000297053"/>
    </source>
</evidence>
<evidence type="ECO:0000259" key="1">
    <source>
        <dbReference type="Pfam" id="PF23458"/>
    </source>
</evidence>
<name>A0A4D6KB31_9EURY</name>
<dbReference type="InterPro" id="IPR055554">
    <property type="entry name" value="DUF7130"/>
</dbReference>